<evidence type="ECO:0000256" key="3">
    <source>
        <dbReference type="RuleBase" id="RU003476"/>
    </source>
</evidence>
<dbReference type="Gene3D" id="3.90.79.10">
    <property type="entry name" value="Nucleoside Triphosphate Pyrophosphohydrolase"/>
    <property type="match status" value="1"/>
</dbReference>
<dbReference type="PANTHER" id="PTHR43046:SF15">
    <property type="entry name" value="MUTT_NUDIX FAMILY PROTEIN"/>
    <property type="match status" value="1"/>
</dbReference>
<protein>
    <submittedName>
        <fullName evidence="5">NUDIX domain-containing protein</fullName>
    </submittedName>
</protein>
<dbReference type="InterPro" id="IPR015797">
    <property type="entry name" value="NUDIX_hydrolase-like_dom_sf"/>
</dbReference>
<evidence type="ECO:0000256" key="1">
    <source>
        <dbReference type="ARBA" id="ARBA00001946"/>
    </source>
</evidence>
<dbReference type="PROSITE" id="PS00893">
    <property type="entry name" value="NUDIX_BOX"/>
    <property type="match status" value="1"/>
</dbReference>
<dbReference type="CDD" id="cd02883">
    <property type="entry name" value="NUDIX_Hydrolase"/>
    <property type="match status" value="1"/>
</dbReference>
<proteinExistence type="inferred from homology"/>
<accession>A0A3B0BFT6</accession>
<dbReference type="Pfam" id="PF00293">
    <property type="entry name" value="NUDIX"/>
    <property type="match status" value="1"/>
</dbReference>
<dbReference type="SUPFAM" id="SSF55811">
    <property type="entry name" value="Nudix"/>
    <property type="match status" value="1"/>
</dbReference>
<comment type="caution">
    <text evidence="5">The sequence shown here is derived from an EMBL/GenBank/DDBJ whole genome shotgun (WGS) entry which is preliminary data.</text>
</comment>
<evidence type="ECO:0000256" key="2">
    <source>
        <dbReference type="ARBA" id="ARBA00022801"/>
    </source>
</evidence>
<dbReference type="AlphaFoldDB" id="A0A3B0BFT6"/>
<gene>
    <name evidence="5" type="ORF">D7M11_29600</name>
</gene>
<dbReference type="InterPro" id="IPR000086">
    <property type="entry name" value="NUDIX_hydrolase_dom"/>
</dbReference>
<organism evidence="5 6">
    <name type="scientific">Paenibacillus ginsengarvi</name>
    <dbReference type="NCBI Taxonomy" id="400777"/>
    <lineage>
        <taxon>Bacteria</taxon>
        <taxon>Bacillati</taxon>
        <taxon>Bacillota</taxon>
        <taxon>Bacilli</taxon>
        <taxon>Bacillales</taxon>
        <taxon>Paenibacillaceae</taxon>
        <taxon>Paenibacillus</taxon>
    </lineage>
</organism>
<dbReference type="GO" id="GO:0016787">
    <property type="term" value="F:hydrolase activity"/>
    <property type="evidence" value="ECO:0007669"/>
    <property type="project" value="UniProtKB-KW"/>
</dbReference>
<keyword evidence="2 3" id="KW-0378">Hydrolase</keyword>
<dbReference type="PANTHER" id="PTHR43046">
    <property type="entry name" value="GDP-MANNOSE MANNOSYL HYDROLASE"/>
    <property type="match status" value="1"/>
</dbReference>
<dbReference type="PRINTS" id="PR00502">
    <property type="entry name" value="NUDIXFAMILY"/>
</dbReference>
<dbReference type="InterPro" id="IPR020084">
    <property type="entry name" value="NUDIX_hydrolase_CS"/>
</dbReference>
<keyword evidence="6" id="KW-1185">Reference proteome</keyword>
<comment type="similarity">
    <text evidence="3">Belongs to the Nudix hydrolase family.</text>
</comment>
<name>A0A3B0BFT6_9BACL</name>
<comment type="cofactor">
    <cofactor evidence="1">
        <name>Mg(2+)</name>
        <dbReference type="ChEBI" id="CHEBI:18420"/>
    </cofactor>
</comment>
<evidence type="ECO:0000313" key="5">
    <source>
        <dbReference type="EMBL" id="RKN71251.1"/>
    </source>
</evidence>
<dbReference type="PROSITE" id="PS51462">
    <property type="entry name" value="NUDIX"/>
    <property type="match status" value="1"/>
</dbReference>
<dbReference type="RefSeq" id="WP_120750885.1">
    <property type="nucleotide sequence ID" value="NZ_RBAH01000029.1"/>
</dbReference>
<feature type="domain" description="Nudix hydrolase" evidence="4">
    <location>
        <begin position="24"/>
        <end position="153"/>
    </location>
</feature>
<evidence type="ECO:0000313" key="6">
    <source>
        <dbReference type="Proteomes" id="UP000282311"/>
    </source>
</evidence>
<dbReference type="InterPro" id="IPR020476">
    <property type="entry name" value="Nudix_hydrolase"/>
</dbReference>
<dbReference type="OrthoDB" id="511483at2"/>
<dbReference type="EMBL" id="RBAH01000029">
    <property type="protein sequence ID" value="RKN71251.1"/>
    <property type="molecule type" value="Genomic_DNA"/>
</dbReference>
<dbReference type="Proteomes" id="UP000282311">
    <property type="component" value="Unassembled WGS sequence"/>
</dbReference>
<evidence type="ECO:0000259" key="4">
    <source>
        <dbReference type="PROSITE" id="PS51462"/>
    </source>
</evidence>
<sequence length="173" mass="19656">MERVRAITDSDFEGGTPAYMDRVSRYGARGVVIDDQRNVAMMYMSKRGLYKLPGGGLEEGEPAQAAFLREIREETGYEADVIQELGYIEEHKKTNNFMQLSYCYIAKERGKTGSPTLTESESELGMEVRWMPIGQAIEVMKMGMSQCGEKSRLFMLLRDKTILELAKRALDEM</sequence>
<reference evidence="5 6" key="1">
    <citation type="journal article" date="2007" name="Int. J. Syst. Evol. Microbiol.">
        <title>Paenibacillus ginsengarvi sp. nov., isolated from soil from ginseng cultivation.</title>
        <authorList>
            <person name="Yoon M.H."/>
            <person name="Ten L.N."/>
            <person name="Im W.T."/>
        </authorList>
    </citation>
    <scope>NUCLEOTIDE SEQUENCE [LARGE SCALE GENOMIC DNA]</scope>
    <source>
        <strain evidence="5 6">KCTC 13059</strain>
    </source>
</reference>